<feature type="transmembrane region" description="Helical" evidence="1">
    <location>
        <begin position="50"/>
        <end position="73"/>
    </location>
</feature>
<protein>
    <submittedName>
        <fullName evidence="3">Uncharacterized protein</fullName>
    </submittedName>
</protein>
<dbReference type="InterPro" id="IPR010903">
    <property type="entry name" value="DUF1517"/>
</dbReference>
<feature type="signal peptide" evidence="2">
    <location>
        <begin position="1"/>
        <end position="26"/>
    </location>
</feature>
<keyword evidence="1" id="KW-0472">Membrane</keyword>
<feature type="chain" id="PRO_5043628436" evidence="2">
    <location>
        <begin position="27"/>
        <end position="267"/>
    </location>
</feature>
<keyword evidence="1" id="KW-1133">Transmembrane helix</keyword>
<evidence type="ECO:0000313" key="3">
    <source>
        <dbReference type="EMBL" id="CAI0465982.1"/>
    </source>
</evidence>
<dbReference type="PANTHER" id="PTHR33975">
    <property type="entry name" value="MYELIN-ASSOCIATED OLIGODENDROCYTE BASIC PROTEIN"/>
    <property type="match status" value="1"/>
</dbReference>
<keyword evidence="1" id="KW-0812">Transmembrane</keyword>
<sequence>MASGFSSATNLAAAMALSFFILFVSARTSSPDPPQSPAPSPLPARVDSTTLVLLTCATLIVLMVVAMACMSICKPRRSTGGGHDGTVLKVQVVLSARAGDIGRVLRDIFANTNRPEPITESKKTVLKETINALLEHRNSFIYGSTSVKGKPSDGICSSFAIWPLEGMVRKELRKLRIERECLYNYRLVPKLPPKQDKDYTVVMIMVLAAGEHKLPVVSSSVDVKEALNYLENKFLIIQDVEVMWAYQDPLRIVELLDNYPNLYSILA</sequence>
<name>A0AAV0P4B4_9ROSI</name>
<reference evidence="3" key="1">
    <citation type="submission" date="2022-08" db="EMBL/GenBank/DDBJ databases">
        <authorList>
            <person name="Gutierrez-Valencia J."/>
        </authorList>
    </citation>
    <scope>NUCLEOTIDE SEQUENCE</scope>
</reference>
<evidence type="ECO:0000256" key="1">
    <source>
        <dbReference type="SAM" id="Phobius"/>
    </source>
</evidence>
<dbReference type="PANTHER" id="PTHR33975:SF2">
    <property type="entry name" value="MYELIN-ASSOCIATED OLIGODENDROCYTE BASIC PROTEIN"/>
    <property type="match status" value="1"/>
</dbReference>
<evidence type="ECO:0000256" key="2">
    <source>
        <dbReference type="SAM" id="SignalP"/>
    </source>
</evidence>
<keyword evidence="4" id="KW-1185">Reference proteome</keyword>
<dbReference type="Proteomes" id="UP001154282">
    <property type="component" value="Unassembled WGS sequence"/>
</dbReference>
<dbReference type="AlphaFoldDB" id="A0AAV0P4B4"/>
<keyword evidence="2" id="KW-0732">Signal</keyword>
<gene>
    <name evidence="3" type="ORF">LITE_LOCUS36840</name>
</gene>
<comment type="caution">
    <text evidence="3">The sequence shown here is derived from an EMBL/GenBank/DDBJ whole genome shotgun (WGS) entry which is preliminary data.</text>
</comment>
<dbReference type="Pfam" id="PF07466">
    <property type="entry name" value="DUF1517"/>
    <property type="match status" value="1"/>
</dbReference>
<proteinExistence type="predicted"/>
<organism evidence="3 4">
    <name type="scientific">Linum tenue</name>
    <dbReference type="NCBI Taxonomy" id="586396"/>
    <lineage>
        <taxon>Eukaryota</taxon>
        <taxon>Viridiplantae</taxon>
        <taxon>Streptophyta</taxon>
        <taxon>Embryophyta</taxon>
        <taxon>Tracheophyta</taxon>
        <taxon>Spermatophyta</taxon>
        <taxon>Magnoliopsida</taxon>
        <taxon>eudicotyledons</taxon>
        <taxon>Gunneridae</taxon>
        <taxon>Pentapetalae</taxon>
        <taxon>rosids</taxon>
        <taxon>fabids</taxon>
        <taxon>Malpighiales</taxon>
        <taxon>Linaceae</taxon>
        <taxon>Linum</taxon>
    </lineage>
</organism>
<dbReference type="InterPro" id="IPR053023">
    <property type="entry name" value="FLAP_modulator"/>
</dbReference>
<evidence type="ECO:0000313" key="4">
    <source>
        <dbReference type="Proteomes" id="UP001154282"/>
    </source>
</evidence>
<dbReference type="EMBL" id="CAMGYJ010000008">
    <property type="protein sequence ID" value="CAI0465982.1"/>
    <property type="molecule type" value="Genomic_DNA"/>
</dbReference>
<accession>A0AAV0P4B4</accession>